<dbReference type="Gene3D" id="3.40.710.10">
    <property type="entry name" value="DD-peptidase/beta-lactamase superfamily"/>
    <property type="match status" value="1"/>
</dbReference>
<name>A0AA38HHB0_9TREE</name>
<comment type="caution">
    <text evidence="3">The sequence shown here is derived from an EMBL/GenBank/DDBJ whole genome shotgun (WGS) entry which is preliminary data.</text>
</comment>
<dbReference type="PANTHER" id="PTHR46825">
    <property type="entry name" value="D-ALANYL-D-ALANINE-CARBOXYPEPTIDASE/ENDOPEPTIDASE AMPH"/>
    <property type="match status" value="1"/>
</dbReference>
<dbReference type="GeneID" id="77729761"/>
<evidence type="ECO:0000259" key="2">
    <source>
        <dbReference type="Pfam" id="PF00144"/>
    </source>
</evidence>
<dbReference type="AlphaFoldDB" id="A0AA38HHB0"/>
<evidence type="ECO:0000313" key="4">
    <source>
        <dbReference type="Proteomes" id="UP001164286"/>
    </source>
</evidence>
<feature type="domain" description="Beta-lactamase-related" evidence="2">
    <location>
        <begin position="53"/>
        <end position="331"/>
    </location>
</feature>
<sequence length="502" mass="55436">MSVSNCKEVLGDEFEGRLLDLMRRWKVPGCAIALVPAAEQPIIKTYHLEGICEPITNQSCFPVASCTKLVTNLALIKALETAGYDHPLDVRIKDILPEFQLSEPTATEECLVGDIIGHRCSIPAFDFQSIRPFEEGVDCLSLVKDMPLSHPFREDTNSYSSAMHQLTLPLIEQLTGNTFRAYVKEAILDPLGMSATCHSATEAGSSLALGYQVRYDAKGMQEKMMTLRHPYDALGAVSGLASLRMMTSIEDLSKLLTHLPTVPLFAEMSIPHQDPSTWVEEAEMCAPGTLAILLDGHLMSGYTGACPGFRSHVVHVPSLGVGIGVLTNSTEGLYLIRWIEAWVVGALTGKREQLCEKVINQIEKDRAAFHQTVMTQCPALRGSGDEKLIGNFYSPTFGSLTFTDDCTVDTRPFGNMMNMPWLPHLYGDVRPLITSMGGGRFEGCLEWTAGAEQEQCWGRQYGYPFRLEVVSVDSEEEEIRVWGMAWLESGSEEGPPAVYRRV</sequence>
<dbReference type="RefSeq" id="XP_052948861.1">
    <property type="nucleotide sequence ID" value="XM_053090556.1"/>
</dbReference>
<evidence type="ECO:0000313" key="3">
    <source>
        <dbReference type="EMBL" id="KAI9639084.1"/>
    </source>
</evidence>
<dbReference type="InterPro" id="IPR001466">
    <property type="entry name" value="Beta-lactam-related"/>
</dbReference>
<dbReference type="Pfam" id="PF00144">
    <property type="entry name" value="Beta-lactamase"/>
    <property type="match status" value="1"/>
</dbReference>
<evidence type="ECO:0000256" key="1">
    <source>
        <dbReference type="ARBA" id="ARBA00038215"/>
    </source>
</evidence>
<organism evidence="3 4">
    <name type="scientific">Dioszegia hungarica</name>
    <dbReference type="NCBI Taxonomy" id="4972"/>
    <lineage>
        <taxon>Eukaryota</taxon>
        <taxon>Fungi</taxon>
        <taxon>Dikarya</taxon>
        <taxon>Basidiomycota</taxon>
        <taxon>Agaricomycotina</taxon>
        <taxon>Tremellomycetes</taxon>
        <taxon>Tremellales</taxon>
        <taxon>Bulleribasidiaceae</taxon>
        <taxon>Dioszegia</taxon>
    </lineage>
</organism>
<keyword evidence="4" id="KW-1185">Reference proteome</keyword>
<dbReference type="PANTHER" id="PTHR46825:SF15">
    <property type="entry name" value="BETA-LACTAMASE-RELATED DOMAIN-CONTAINING PROTEIN"/>
    <property type="match status" value="1"/>
</dbReference>
<protein>
    <submittedName>
        <fullName evidence="3">Beta-lactamase/transpeptidase-like protein</fullName>
    </submittedName>
</protein>
<reference evidence="3" key="1">
    <citation type="journal article" date="2022" name="G3 (Bethesda)">
        <title>High quality genome of the basidiomycete yeast Dioszegia hungarica PDD-24b-2 isolated from cloud water.</title>
        <authorList>
            <person name="Jarrige D."/>
            <person name="Haridas S."/>
            <person name="Bleykasten-Grosshans C."/>
            <person name="Joly M."/>
            <person name="Nadalig T."/>
            <person name="Sancelme M."/>
            <person name="Vuilleumier S."/>
            <person name="Grigoriev I.V."/>
            <person name="Amato P."/>
            <person name="Bringel F."/>
        </authorList>
    </citation>
    <scope>NUCLEOTIDE SEQUENCE</scope>
    <source>
        <strain evidence="3">PDD-24b-2</strain>
    </source>
</reference>
<proteinExistence type="inferred from homology"/>
<dbReference type="InterPro" id="IPR012338">
    <property type="entry name" value="Beta-lactam/transpept-like"/>
</dbReference>
<dbReference type="Proteomes" id="UP001164286">
    <property type="component" value="Unassembled WGS sequence"/>
</dbReference>
<comment type="similarity">
    <text evidence="1">Belongs to the peptidase S12 family.</text>
</comment>
<dbReference type="EMBL" id="JAKWFO010000001">
    <property type="protein sequence ID" value="KAI9639084.1"/>
    <property type="molecule type" value="Genomic_DNA"/>
</dbReference>
<dbReference type="SUPFAM" id="SSF56601">
    <property type="entry name" value="beta-lactamase/transpeptidase-like"/>
    <property type="match status" value="1"/>
</dbReference>
<gene>
    <name evidence="3" type="ORF">MKK02DRAFT_39362</name>
</gene>
<dbReference type="InterPro" id="IPR050491">
    <property type="entry name" value="AmpC-like"/>
</dbReference>
<accession>A0AA38HHB0</accession>